<dbReference type="CDD" id="cd08663">
    <property type="entry name" value="DAP_dppA_1"/>
    <property type="match status" value="1"/>
</dbReference>
<dbReference type="Gene3D" id="3.30.1360.130">
    <property type="entry name" value="Dipeptide transport protein"/>
    <property type="match status" value="1"/>
</dbReference>
<dbReference type="EMBL" id="JBHTLM010000012">
    <property type="protein sequence ID" value="MFD1177850.1"/>
    <property type="molecule type" value="Genomic_DNA"/>
</dbReference>
<dbReference type="SUPFAM" id="SSF63992">
    <property type="entry name" value="Dipeptide transport protein"/>
    <property type="match status" value="1"/>
</dbReference>
<accession>A0ABW3S125</accession>
<dbReference type="InterPro" id="IPR036177">
    <property type="entry name" value="Peptidase_M55_sf"/>
</dbReference>
<organism evidence="1 2">
    <name type="scientific">Paenibacillus puldeungensis</name>
    <dbReference type="NCBI Taxonomy" id="696536"/>
    <lineage>
        <taxon>Bacteria</taxon>
        <taxon>Bacillati</taxon>
        <taxon>Bacillota</taxon>
        <taxon>Bacilli</taxon>
        <taxon>Bacillales</taxon>
        <taxon>Paenibacillaceae</taxon>
        <taxon>Paenibacillus</taxon>
    </lineage>
</organism>
<dbReference type="PIRSF" id="PIRSF015853">
    <property type="entry name" value="Pep_DppA"/>
    <property type="match status" value="1"/>
</dbReference>
<evidence type="ECO:0000313" key="2">
    <source>
        <dbReference type="Proteomes" id="UP001597262"/>
    </source>
</evidence>
<dbReference type="RefSeq" id="WP_379320300.1">
    <property type="nucleotide sequence ID" value="NZ_JBHTLM010000012.1"/>
</dbReference>
<comment type="caution">
    <text evidence="1">The sequence shown here is derived from an EMBL/GenBank/DDBJ whole genome shotgun (WGS) entry which is preliminary data.</text>
</comment>
<name>A0ABW3S125_9BACL</name>
<evidence type="ECO:0000313" key="1">
    <source>
        <dbReference type="EMBL" id="MFD1177850.1"/>
    </source>
</evidence>
<dbReference type="Pfam" id="PF04951">
    <property type="entry name" value="Peptidase_M55"/>
    <property type="match status" value="1"/>
</dbReference>
<sequence>MKFYISADMEGIGGVVLREQLVRGESLYEEARHLLTAEVNTVVEALAVEGAEQIIVKDAHGSGFNLMPELLHPAAQYVMGATRVENRFPGLDGGFTGAILLGYHAMGGTMRAVRDHTMTSEGWQSLKLNGRDIGEIGLDARLFGLHGVPVLLVTGDDSTCAEALRELEGVPVVSTKTAAGRHSALLKAPARVKEEMRLAVAAAVRDRGGRRPVVPDGPYELEIRFLHTDQADRRRYDGSTAWRKDGLTAVYRSDDFLRLLSEAFG</sequence>
<dbReference type="InterPro" id="IPR007035">
    <property type="entry name" value="Peptidase_M55"/>
</dbReference>
<protein>
    <submittedName>
        <fullName evidence="1">M55 family metallopeptidase</fullName>
    </submittedName>
</protein>
<keyword evidence="2" id="KW-1185">Reference proteome</keyword>
<dbReference type="Gene3D" id="3.40.50.10780">
    <property type="entry name" value="Dipeptide transport protein"/>
    <property type="match status" value="1"/>
</dbReference>
<gene>
    <name evidence="1" type="ORF">ACFQ3W_16290</name>
</gene>
<dbReference type="InterPro" id="IPR027476">
    <property type="entry name" value="DppA_N"/>
</dbReference>
<reference evidence="2" key="1">
    <citation type="journal article" date="2019" name="Int. J. Syst. Evol. Microbiol.">
        <title>The Global Catalogue of Microorganisms (GCM) 10K type strain sequencing project: providing services to taxonomists for standard genome sequencing and annotation.</title>
        <authorList>
            <consortium name="The Broad Institute Genomics Platform"/>
            <consortium name="The Broad Institute Genome Sequencing Center for Infectious Disease"/>
            <person name="Wu L."/>
            <person name="Ma J."/>
        </authorList>
    </citation>
    <scope>NUCLEOTIDE SEQUENCE [LARGE SCALE GENOMIC DNA]</scope>
    <source>
        <strain evidence="2">CCUG 59189</strain>
    </source>
</reference>
<proteinExistence type="predicted"/>
<dbReference type="Proteomes" id="UP001597262">
    <property type="component" value="Unassembled WGS sequence"/>
</dbReference>